<evidence type="ECO:0000259" key="7">
    <source>
        <dbReference type="PROSITE" id="PS50208"/>
    </source>
</evidence>
<evidence type="ECO:0000256" key="4">
    <source>
        <dbReference type="RuleBase" id="RU003971"/>
    </source>
</evidence>
<dbReference type="GO" id="GO:0006508">
    <property type="term" value="P:proteolysis"/>
    <property type="evidence" value="ECO:0007669"/>
    <property type="project" value="InterPro"/>
</dbReference>
<comment type="similarity">
    <text evidence="1 4">Belongs to the peptidase C14A family.</text>
</comment>
<dbReference type="PROSITE" id="PS50168">
    <property type="entry name" value="DED"/>
    <property type="match status" value="2"/>
</dbReference>
<dbReference type="GO" id="GO:0005737">
    <property type="term" value="C:cytoplasm"/>
    <property type="evidence" value="ECO:0007669"/>
    <property type="project" value="UniProtKB-ARBA"/>
</dbReference>
<dbReference type="GO" id="GO:0004197">
    <property type="term" value="F:cysteine-type endopeptidase activity"/>
    <property type="evidence" value="ECO:0007669"/>
    <property type="project" value="InterPro"/>
</dbReference>
<dbReference type="Pfam" id="PF01335">
    <property type="entry name" value="DED"/>
    <property type="match status" value="2"/>
</dbReference>
<dbReference type="GO" id="GO:0051604">
    <property type="term" value="P:protein maturation"/>
    <property type="evidence" value="ECO:0007669"/>
    <property type="project" value="UniProtKB-ARBA"/>
</dbReference>
<dbReference type="PROSITE" id="PS01122">
    <property type="entry name" value="CASPASE_CYS"/>
    <property type="match status" value="1"/>
</dbReference>
<proteinExistence type="evidence at transcript level"/>
<dbReference type="PRINTS" id="PR00376">
    <property type="entry name" value="IL1BCENZYME"/>
</dbReference>
<dbReference type="SMART" id="SM00115">
    <property type="entry name" value="CASc"/>
    <property type="match status" value="1"/>
</dbReference>
<dbReference type="InterPro" id="IPR002138">
    <property type="entry name" value="Pept_C14_p10"/>
</dbReference>
<evidence type="ECO:0000259" key="6">
    <source>
        <dbReference type="PROSITE" id="PS50207"/>
    </source>
</evidence>
<dbReference type="EMBL" id="FJ937785">
    <property type="protein sequence ID" value="ADB80147.1"/>
    <property type="molecule type" value="mRNA"/>
</dbReference>
<feature type="domain" description="DED" evidence="5">
    <location>
        <begin position="6"/>
        <end position="84"/>
    </location>
</feature>
<evidence type="ECO:0000256" key="3">
    <source>
        <dbReference type="ARBA" id="ARBA00022737"/>
    </source>
</evidence>
<feature type="domain" description="Caspase family p10" evidence="6">
    <location>
        <begin position="453"/>
        <end position="545"/>
    </location>
</feature>
<dbReference type="PANTHER" id="PTHR48169:SF7">
    <property type="entry name" value="CASPASE 10"/>
    <property type="match status" value="1"/>
</dbReference>
<dbReference type="PROSITE" id="PS50208">
    <property type="entry name" value="CASPASE_P20"/>
    <property type="match status" value="1"/>
</dbReference>
<evidence type="ECO:0000256" key="1">
    <source>
        <dbReference type="ARBA" id="ARBA00010134"/>
    </source>
</evidence>
<dbReference type="PROSITE" id="PS50207">
    <property type="entry name" value="CASPASE_P10"/>
    <property type="match status" value="1"/>
</dbReference>
<dbReference type="GO" id="GO:0042981">
    <property type="term" value="P:regulation of apoptotic process"/>
    <property type="evidence" value="ECO:0007669"/>
    <property type="project" value="InterPro"/>
</dbReference>
<feature type="domain" description="DED" evidence="5">
    <location>
        <begin position="102"/>
        <end position="183"/>
    </location>
</feature>
<dbReference type="CDD" id="cd08792">
    <property type="entry name" value="DED_Caspase_8_10_r1"/>
    <property type="match status" value="1"/>
</dbReference>
<protein>
    <submittedName>
        <fullName evidence="8">Caspase-8</fullName>
    </submittedName>
</protein>
<dbReference type="SMART" id="SM00031">
    <property type="entry name" value="DED"/>
    <property type="match status" value="2"/>
</dbReference>
<feature type="domain" description="Caspase family p20" evidence="7">
    <location>
        <begin position="256"/>
        <end position="408"/>
    </location>
</feature>
<sequence length="549" mass="61640">MALTCLTKDILVDICSDLDSDDMDNLKFLMKDVAGLHKLMPATIALDLFSAIENNKTVALLNGRFLAECFELMGRTDLVRRIGLNPTQVEKEMGQTNYSVRPFRILLYKISEDLASDGVELLASFSLRVFKLTRQEKESIKSAFDLFVILEKRGIIEVAHTNPLKEMVKSLENRGDLVDLVDEYQVIVPDNSGHTGSRTIPDYPDGGVSLHSTSHLAQSRRPQNINIGPSVPYYEMTSNPINIGPSVPYYEMTSNPRGICVIINNKKFKKMRAREGTDVDQVRLEATFKKLGFTVRVFKDLTVKDMAGVMKDISIMDHSKFNALVVCVLSHGGENFIYRMDDRKEKTGNRQRLVQGDGDRPIQGNFVYGVDDKPIPIRYLTIYFQSSKCKTLANKPKLFFIQACQGEDMQTGVLLSSDFQKDGPSVDESIDLDVAPVSENAEETDAAPHASDNQKVIPDESDFLLGYATVFGYVSYRSRSQGSFYVKSLTENLDKHADTLDLQALMVKVNHDVSENNIELVKGEQAKKQVPMTQITLRKQLFFSPDNLK</sequence>
<dbReference type="SUPFAM" id="SSF47986">
    <property type="entry name" value="DEATH domain"/>
    <property type="match status" value="2"/>
</dbReference>
<keyword evidence="2" id="KW-0053">Apoptosis</keyword>
<dbReference type="InterPro" id="IPR033139">
    <property type="entry name" value="Caspase_cys_AS"/>
</dbReference>
<dbReference type="InterPro" id="IPR011029">
    <property type="entry name" value="DEATH-like_dom_sf"/>
</dbReference>
<dbReference type="InterPro" id="IPR015917">
    <property type="entry name" value="Pept_C14A"/>
</dbReference>
<dbReference type="InterPro" id="IPR029030">
    <property type="entry name" value="Caspase-like_dom_sf"/>
</dbReference>
<dbReference type="InterPro" id="IPR001309">
    <property type="entry name" value="Pept_C14_p20"/>
</dbReference>
<evidence type="ECO:0000256" key="2">
    <source>
        <dbReference type="ARBA" id="ARBA00022703"/>
    </source>
</evidence>
<name>D6BU27_MYTCA</name>
<dbReference type="CDD" id="cd00032">
    <property type="entry name" value="CASc"/>
    <property type="match status" value="1"/>
</dbReference>
<dbReference type="SUPFAM" id="SSF52129">
    <property type="entry name" value="Caspase-like"/>
    <property type="match status" value="1"/>
</dbReference>
<dbReference type="InterPro" id="IPR001875">
    <property type="entry name" value="DED_dom"/>
</dbReference>
<accession>D6BU27</accession>
<dbReference type="Gene3D" id="1.10.533.10">
    <property type="entry name" value="Death Domain, Fas"/>
    <property type="match status" value="2"/>
</dbReference>
<keyword evidence="3" id="KW-0677">Repeat</keyword>
<evidence type="ECO:0000259" key="5">
    <source>
        <dbReference type="PROSITE" id="PS50168"/>
    </source>
</evidence>
<gene>
    <name evidence="8" type="primary">casp8</name>
</gene>
<dbReference type="Gene3D" id="3.40.50.1460">
    <property type="match status" value="1"/>
</dbReference>
<dbReference type="AlphaFoldDB" id="D6BU27"/>
<dbReference type="PANTHER" id="PTHR48169">
    <property type="entry name" value="DED DOMAIN-CONTAINING PROTEIN"/>
    <property type="match status" value="1"/>
</dbReference>
<dbReference type="SMR" id="D6BU27"/>
<dbReference type="InterPro" id="IPR011600">
    <property type="entry name" value="Pept_C14_caspase"/>
</dbReference>
<dbReference type="Pfam" id="PF00656">
    <property type="entry name" value="Peptidase_C14"/>
    <property type="match status" value="1"/>
</dbReference>
<organism evidence="8">
    <name type="scientific">Mytilus californianus</name>
    <name type="common">California mussel</name>
    <dbReference type="NCBI Taxonomy" id="6549"/>
    <lineage>
        <taxon>Eukaryota</taxon>
        <taxon>Metazoa</taxon>
        <taxon>Spiralia</taxon>
        <taxon>Lophotrochozoa</taxon>
        <taxon>Mollusca</taxon>
        <taxon>Bivalvia</taxon>
        <taxon>Autobranchia</taxon>
        <taxon>Pteriomorphia</taxon>
        <taxon>Mytilida</taxon>
        <taxon>Mytiloidea</taxon>
        <taxon>Mytilidae</taxon>
        <taxon>Mytilinae</taxon>
        <taxon>Mytilus</taxon>
    </lineage>
</organism>
<dbReference type="GO" id="GO:0006915">
    <property type="term" value="P:apoptotic process"/>
    <property type="evidence" value="ECO:0007669"/>
    <property type="project" value="UniProtKB-KW"/>
</dbReference>
<evidence type="ECO:0000313" key="8">
    <source>
        <dbReference type="EMBL" id="ADB80147.1"/>
    </source>
</evidence>
<reference evidence="8" key="1">
    <citation type="submission" date="2009-04" db="EMBL/GenBank/DDBJ databases">
        <title>Identification and characterization of caspase-8 in the mussel, Mytilus californianus.</title>
        <authorList>
            <person name="Sakamaki K."/>
        </authorList>
    </citation>
    <scope>NUCLEOTIDE SEQUENCE</scope>
    <source>
        <tissue evidence="8">Gill</tissue>
    </source>
</reference>